<evidence type="ECO:0000313" key="4">
    <source>
        <dbReference type="EMBL" id="QEL16947.1"/>
    </source>
</evidence>
<feature type="domain" description="Cytochrome c-552/4" evidence="3">
    <location>
        <begin position="89"/>
        <end position="166"/>
    </location>
</feature>
<reference evidence="5" key="1">
    <citation type="submission" date="2019-08" db="EMBL/GenBank/DDBJ databases">
        <title>Limnoglobus roseus gen. nov., sp. nov., a novel freshwater planctomycete with a giant genome from the family Gemmataceae.</title>
        <authorList>
            <person name="Kulichevskaya I.S."/>
            <person name="Naumoff D.G."/>
            <person name="Miroshnikov K."/>
            <person name="Ivanova A."/>
            <person name="Philippov D.A."/>
            <person name="Hakobyan A."/>
            <person name="Rijpstra I.C."/>
            <person name="Sinninghe Damste J.S."/>
            <person name="Liesack W."/>
            <person name="Dedysh S.N."/>
        </authorList>
    </citation>
    <scope>NUCLEOTIDE SEQUENCE [LARGE SCALE GENOMIC DNA]</scope>
    <source>
        <strain evidence="5">PX52</strain>
    </source>
</reference>
<dbReference type="Proteomes" id="UP000324974">
    <property type="component" value="Chromosome"/>
</dbReference>
<dbReference type="AlphaFoldDB" id="A0A5C1AFP0"/>
<keyword evidence="2" id="KW-0732">Signal</keyword>
<feature type="signal peptide" evidence="2">
    <location>
        <begin position="1"/>
        <end position="24"/>
    </location>
</feature>
<dbReference type="InterPro" id="IPR023155">
    <property type="entry name" value="Cyt_c-552/4"/>
</dbReference>
<dbReference type="SUPFAM" id="SSF48695">
    <property type="entry name" value="Multiheme cytochromes"/>
    <property type="match status" value="1"/>
</dbReference>
<gene>
    <name evidence="4" type="ORF">PX52LOC_03923</name>
</gene>
<dbReference type="Pfam" id="PF13435">
    <property type="entry name" value="Cytochrome_C554"/>
    <property type="match status" value="1"/>
</dbReference>
<sequence>MATQTRQDFWPRLLGIMFATTALAAGVARGQAPEGATTYAPVRLPGQPAPKNPGEISTSVTKCDTCHTEYKQPNTPGGRALKSNEFILHNESSTWFKSDVHSIAFANLDGPIGKQMSERLGYKVTEAPQCLTCHSADKTPNKPLADKKPDDFAREDGGVNCTVCHGMGNAWQGEHTDPPATRWREKEPQFKFDKGMADLRNPAVKAKLCVSCHVGNPDEGKVITHDMYAAGHPPIPPFEITNYMASEPKHWGYPSELPYFKQFAEQTKSDEAATWKTFRYFPAEKESYLARHLAAGAVAAMEAEAALLADAAKHSASGFDYARFDCYSCHHDLSYPSARQKRGYEGAPGRVPLKVWNGAVPEALAQHLGGSSVPELKTWADSYKGTWPTLRKAAIARQLGDPAQVMTAAAATRKWCNDYLQLQTVTDKPIYPPSQAKELLKIINTAATSDKWTGAPEAVMALTWASLGLRNDLKSTPPQDQLASLGRVIITQVRSEPFSTPDKLPVPIESKLKARLSLFAMFKPDDFIREFKKLPE</sequence>
<dbReference type="KEGG" id="lrs:PX52LOC_03923"/>
<keyword evidence="5" id="KW-1185">Reference proteome</keyword>
<dbReference type="EMBL" id="CP042425">
    <property type="protein sequence ID" value="QEL16947.1"/>
    <property type="molecule type" value="Genomic_DNA"/>
</dbReference>
<evidence type="ECO:0000256" key="2">
    <source>
        <dbReference type="SAM" id="SignalP"/>
    </source>
</evidence>
<evidence type="ECO:0000259" key="3">
    <source>
        <dbReference type="Pfam" id="PF13435"/>
    </source>
</evidence>
<proteinExistence type="predicted"/>
<dbReference type="InterPro" id="IPR036280">
    <property type="entry name" value="Multihaem_cyt_sf"/>
</dbReference>
<feature type="chain" id="PRO_5022687937" description="Cytochrome c-552/4 domain-containing protein" evidence="2">
    <location>
        <begin position="25"/>
        <end position="536"/>
    </location>
</feature>
<evidence type="ECO:0000313" key="5">
    <source>
        <dbReference type="Proteomes" id="UP000324974"/>
    </source>
</evidence>
<accession>A0A5C1AFP0</accession>
<name>A0A5C1AFP0_9BACT</name>
<dbReference type="Gene3D" id="1.10.1130.10">
    <property type="entry name" value="Flavocytochrome C3, Chain A"/>
    <property type="match status" value="1"/>
</dbReference>
<evidence type="ECO:0000256" key="1">
    <source>
        <dbReference type="SAM" id="MobiDB-lite"/>
    </source>
</evidence>
<organism evidence="4 5">
    <name type="scientific">Limnoglobus roseus</name>
    <dbReference type="NCBI Taxonomy" id="2598579"/>
    <lineage>
        <taxon>Bacteria</taxon>
        <taxon>Pseudomonadati</taxon>
        <taxon>Planctomycetota</taxon>
        <taxon>Planctomycetia</taxon>
        <taxon>Gemmatales</taxon>
        <taxon>Gemmataceae</taxon>
        <taxon>Limnoglobus</taxon>
    </lineage>
</organism>
<protein>
    <recommendedName>
        <fullName evidence="3">Cytochrome c-552/4 domain-containing protein</fullName>
    </recommendedName>
</protein>
<feature type="region of interest" description="Disordered" evidence="1">
    <location>
        <begin position="38"/>
        <end position="57"/>
    </location>
</feature>